<dbReference type="Proteomes" id="UP000680304">
    <property type="component" value="Unassembled WGS sequence"/>
</dbReference>
<organism evidence="2 3">
    <name type="scientific">Paenibacillus cisolokensis</name>
    <dbReference type="NCBI Taxonomy" id="1658519"/>
    <lineage>
        <taxon>Bacteria</taxon>
        <taxon>Bacillati</taxon>
        <taxon>Bacillota</taxon>
        <taxon>Bacilli</taxon>
        <taxon>Bacillales</taxon>
        <taxon>Paenibacillaceae</taxon>
        <taxon>Paenibacillus</taxon>
    </lineage>
</organism>
<comment type="caution">
    <text evidence="2">The sequence shown here is derived from an EMBL/GenBank/DDBJ whole genome shotgun (WGS) entry which is preliminary data.</text>
</comment>
<feature type="transmembrane region" description="Helical" evidence="1">
    <location>
        <begin position="6"/>
        <end position="27"/>
    </location>
</feature>
<proteinExistence type="predicted"/>
<evidence type="ECO:0000313" key="2">
    <source>
        <dbReference type="EMBL" id="GIQ61672.1"/>
    </source>
</evidence>
<keyword evidence="3" id="KW-1185">Reference proteome</keyword>
<gene>
    <name evidence="2" type="ORF">PACILC2_02400</name>
</gene>
<accession>A0ABQ4N0L2</accession>
<name>A0ABQ4N0L2_9BACL</name>
<sequence>MKRKAAAWYAVIGVLVVAAAVTVALAVMRSNEKAGGGVFTQEEAGITFRIDMPEIETFMESSIEGPIVPALNQNAIPQGIAYLEEKNWIIISYYREEEQPSLLAIVDAESGRMVKALYLAHRDSTPYVGHAGGVTVSRKHIWVSSDRNAYWIPIEDVIEAENESQVKFGGFIATDTRASFTTYGNGILWVGEYAQGTDYPTEESHYLINREGVEHRAWAAGFRLDEETDRLRSSADAGALPATPDYIISLPDRVQGMHMLQDRVWLSRSYGRNNASTLSEYKLDMKEKPHLTAAIGEQDVPVWFLDGQNVTVQHEIPPMSEGIVEHGGKMYILFESGAAKYKTSSSYALDRILIWNID</sequence>
<reference evidence="2 3" key="1">
    <citation type="submission" date="2021-04" db="EMBL/GenBank/DDBJ databases">
        <title>Draft genome sequence of Paenibacillus cisolokensis, LC2-13A.</title>
        <authorList>
            <person name="Uke A."/>
            <person name="Chhe C."/>
            <person name="Baramee S."/>
            <person name="Kosugi A."/>
        </authorList>
    </citation>
    <scope>NUCLEOTIDE SEQUENCE [LARGE SCALE GENOMIC DNA]</scope>
    <source>
        <strain evidence="2 3">LC2-13A</strain>
    </source>
</reference>
<evidence type="ECO:0000256" key="1">
    <source>
        <dbReference type="SAM" id="Phobius"/>
    </source>
</evidence>
<dbReference type="EMBL" id="BOVJ01000007">
    <property type="protein sequence ID" value="GIQ61672.1"/>
    <property type="molecule type" value="Genomic_DNA"/>
</dbReference>
<dbReference type="RefSeq" id="WP_062495846.1">
    <property type="nucleotide sequence ID" value="NZ_BOVJ01000007.1"/>
</dbReference>
<keyword evidence="1" id="KW-0812">Transmembrane</keyword>
<keyword evidence="1" id="KW-0472">Membrane</keyword>
<protein>
    <submittedName>
        <fullName evidence="2">Uncharacterized protein</fullName>
    </submittedName>
</protein>
<evidence type="ECO:0000313" key="3">
    <source>
        <dbReference type="Proteomes" id="UP000680304"/>
    </source>
</evidence>
<keyword evidence="1" id="KW-1133">Transmembrane helix</keyword>